<organism evidence="2 3">
    <name type="scientific">Rhodopirellula europaea SH398</name>
    <dbReference type="NCBI Taxonomy" id="1263868"/>
    <lineage>
        <taxon>Bacteria</taxon>
        <taxon>Pseudomonadati</taxon>
        <taxon>Planctomycetota</taxon>
        <taxon>Planctomycetia</taxon>
        <taxon>Pirellulales</taxon>
        <taxon>Pirellulaceae</taxon>
        <taxon>Rhodopirellula</taxon>
    </lineage>
</organism>
<feature type="region of interest" description="Disordered" evidence="1">
    <location>
        <begin position="31"/>
        <end position="55"/>
    </location>
</feature>
<evidence type="ECO:0000313" key="3">
    <source>
        <dbReference type="Proteomes" id="UP000011996"/>
    </source>
</evidence>
<evidence type="ECO:0000256" key="1">
    <source>
        <dbReference type="SAM" id="MobiDB-lite"/>
    </source>
</evidence>
<dbReference type="Proteomes" id="UP000011996">
    <property type="component" value="Unassembled WGS sequence"/>
</dbReference>
<dbReference type="AlphaFoldDB" id="M5S248"/>
<dbReference type="PATRIC" id="fig|1263868.3.peg.3991"/>
<name>M5S248_9BACT</name>
<protein>
    <submittedName>
        <fullName evidence="2">Uncharacterized protein</fullName>
    </submittedName>
</protein>
<dbReference type="EMBL" id="ANOF01000120">
    <property type="protein sequence ID" value="EMI25693.1"/>
    <property type="molecule type" value="Genomic_DNA"/>
</dbReference>
<reference evidence="2 3" key="1">
    <citation type="journal article" date="2013" name="Mar. Genomics">
        <title>Expression of sulfatases in Rhodopirellula baltica and the diversity of sulfatases in the genus Rhodopirellula.</title>
        <authorList>
            <person name="Wegner C.E."/>
            <person name="Richter-Heitmann T."/>
            <person name="Klindworth A."/>
            <person name="Klockow C."/>
            <person name="Richter M."/>
            <person name="Achstetter T."/>
            <person name="Glockner F.O."/>
            <person name="Harder J."/>
        </authorList>
    </citation>
    <scope>NUCLEOTIDE SEQUENCE [LARGE SCALE GENOMIC DNA]</scope>
    <source>
        <strain evidence="2 3">SH398</strain>
    </source>
</reference>
<feature type="compositionally biased region" description="Basic and acidic residues" evidence="1">
    <location>
        <begin position="36"/>
        <end position="47"/>
    </location>
</feature>
<evidence type="ECO:0000313" key="2">
    <source>
        <dbReference type="EMBL" id="EMI25693.1"/>
    </source>
</evidence>
<sequence length="102" mass="11655">MLREVVGSDPSLAILQPHRCIVALGDTVVGRSRRRSSPEVKTSEHKPNQVRAPSPLTSFSSEIHFDSCQGLWRRCSWSNRLMKKHLPDADIRCLHLWVIRVD</sequence>
<proteinExistence type="predicted"/>
<comment type="caution">
    <text evidence="2">The sequence shown here is derived from an EMBL/GenBank/DDBJ whole genome shotgun (WGS) entry which is preliminary data.</text>
</comment>
<accession>M5S248</accession>
<gene>
    <name evidence="2" type="ORF">RESH_03699</name>
</gene>